<dbReference type="Pfam" id="PF01497">
    <property type="entry name" value="Peripla_BP_2"/>
    <property type="match status" value="1"/>
</dbReference>
<feature type="chain" id="PRO_5039555602" evidence="2">
    <location>
        <begin position="27"/>
        <end position="379"/>
    </location>
</feature>
<name>A0A7Y3XZM7_CLOCO</name>
<dbReference type="PROSITE" id="PS51257">
    <property type="entry name" value="PROKAR_LIPOPROTEIN"/>
    <property type="match status" value="1"/>
</dbReference>
<dbReference type="AlphaFoldDB" id="A0A7Y3XZM7"/>
<reference evidence="4 5" key="1">
    <citation type="submission" date="2020-05" db="EMBL/GenBank/DDBJ databases">
        <title>Draft genome sequence of Clostridium cochlearium strain AGROS13 isolated from a sheep dairy farm in New Zealand.</title>
        <authorList>
            <person name="Gupta T.B."/>
            <person name="Jauregui R."/>
            <person name="Risson A.N."/>
            <person name="Brightwell G."/>
            <person name="Maclean P."/>
        </authorList>
    </citation>
    <scope>NUCLEOTIDE SEQUENCE [LARGE SCALE GENOMIC DNA]</scope>
    <source>
        <strain evidence="4 5">AGROS13</strain>
    </source>
</reference>
<organism evidence="4 5">
    <name type="scientific">Clostridium cochlearium</name>
    <dbReference type="NCBI Taxonomy" id="1494"/>
    <lineage>
        <taxon>Bacteria</taxon>
        <taxon>Bacillati</taxon>
        <taxon>Bacillota</taxon>
        <taxon>Clostridia</taxon>
        <taxon>Eubacteriales</taxon>
        <taxon>Clostridiaceae</taxon>
        <taxon>Clostridium</taxon>
    </lineage>
</organism>
<dbReference type="PANTHER" id="PTHR30535:SF34">
    <property type="entry name" value="MOLYBDATE-BINDING PROTEIN MOLA"/>
    <property type="match status" value="1"/>
</dbReference>
<evidence type="ECO:0000256" key="2">
    <source>
        <dbReference type="SAM" id="SignalP"/>
    </source>
</evidence>
<evidence type="ECO:0000313" key="4">
    <source>
        <dbReference type="EMBL" id="NOH16759.1"/>
    </source>
</evidence>
<comment type="similarity">
    <text evidence="1">Belongs to the bacterial solute-binding protein 8 family.</text>
</comment>
<keyword evidence="2" id="KW-0732">Signal</keyword>
<evidence type="ECO:0000259" key="3">
    <source>
        <dbReference type="PROSITE" id="PS50983"/>
    </source>
</evidence>
<dbReference type="Proteomes" id="UP000528432">
    <property type="component" value="Unassembled WGS sequence"/>
</dbReference>
<protein>
    <submittedName>
        <fullName evidence="4">ABC transporter substrate-binding protein</fullName>
    </submittedName>
</protein>
<proteinExistence type="inferred from homology"/>
<gene>
    <name evidence="4" type="ORF">HMJ28_10240</name>
</gene>
<evidence type="ECO:0000313" key="5">
    <source>
        <dbReference type="Proteomes" id="UP000528432"/>
    </source>
</evidence>
<dbReference type="SUPFAM" id="SSF53807">
    <property type="entry name" value="Helical backbone' metal receptor"/>
    <property type="match status" value="1"/>
</dbReference>
<feature type="signal peptide" evidence="2">
    <location>
        <begin position="1"/>
        <end position="26"/>
    </location>
</feature>
<feature type="domain" description="Fe/B12 periplasmic-binding" evidence="3">
    <location>
        <begin position="99"/>
        <end position="365"/>
    </location>
</feature>
<dbReference type="EMBL" id="JABFIF010000023">
    <property type="protein sequence ID" value="NOH16759.1"/>
    <property type="molecule type" value="Genomic_DNA"/>
</dbReference>
<comment type="caution">
    <text evidence="4">The sequence shown here is derived from an EMBL/GenBank/DDBJ whole genome shotgun (WGS) entry which is preliminary data.</text>
</comment>
<dbReference type="InterPro" id="IPR002491">
    <property type="entry name" value="ABC_transptr_periplasmic_BD"/>
</dbReference>
<dbReference type="PROSITE" id="PS50983">
    <property type="entry name" value="FE_B12_PBP"/>
    <property type="match status" value="1"/>
</dbReference>
<dbReference type="Gene3D" id="3.40.50.1980">
    <property type="entry name" value="Nitrogenase molybdenum iron protein domain"/>
    <property type="match status" value="2"/>
</dbReference>
<dbReference type="RefSeq" id="WP_171303790.1">
    <property type="nucleotide sequence ID" value="NZ_JABFIF010000023.1"/>
</dbReference>
<sequence>MYQKIKKSGKSLLAIIVVLLMITLTACTNKNSSANKDKSAKAGKEMTLKYSKGFSIKYIDDGIKKVTDGDNRTLILVSKGKEVPEEYKNEIIINTPIDNVLLGSTIHGCLLRAINEIPSVTAVTTKQDQWQVSEVAEAMKKGNIKYVGQNKSPDYEMISKLKPSMSFLYSGPSGLQPMMQKFDELKLNYATCNGYLEEHPLGRMEWIKFIAAFYDKEDVAEEYFDKAVKKVEETSKKVANEKKPKVAWGMISKGKVYAPKPGSYVAKMIEMAGGDYVFKDEKMSNGTVTLEEFHAKSKDADILIYSSLNQYSPTLKSVIEQAPILEKIKPVVDKRVWCFHPNYYQSVDKTDELITDLAAIFHPDLYKDYDVTHYIKYTE</sequence>
<dbReference type="InterPro" id="IPR050902">
    <property type="entry name" value="ABC_Transporter_SBP"/>
</dbReference>
<accession>A0A7Y3XZM7</accession>
<dbReference type="PANTHER" id="PTHR30535">
    <property type="entry name" value="VITAMIN B12-BINDING PROTEIN"/>
    <property type="match status" value="1"/>
</dbReference>
<evidence type="ECO:0000256" key="1">
    <source>
        <dbReference type="ARBA" id="ARBA00008814"/>
    </source>
</evidence>